<dbReference type="EMBL" id="JYIK01001039">
    <property type="protein sequence ID" value="KWX07713.1"/>
    <property type="molecule type" value="Genomic_DNA"/>
</dbReference>
<dbReference type="PATRIC" id="fig|1469144.8.peg.1522"/>
<dbReference type="InterPro" id="IPR000182">
    <property type="entry name" value="GNAT_dom"/>
</dbReference>
<evidence type="ECO:0000313" key="5">
    <source>
        <dbReference type="Proteomes" id="UP000070659"/>
    </source>
</evidence>
<dbReference type="CDD" id="cd04301">
    <property type="entry name" value="NAT_SF"/>
    <property type="match status" value="1"/>
</dbReference>
<dbReference type="AlphaFoldDB" id="A0A132NC95"/>
<feature type="domain" description="N-acetyltransferase" evidence="1">
    <location>
        <begin position="1"/>
        <end position="170"/>
    </location>
</feature>
<proteinExistence type="predicted"/>
<dbReference type="Proteomes" id="UP000070659">
    <property type="component" value="Unassembled WGS sequence"/>
</dbReference>
<evidence type="ECO:0000313" key="4">
    <source>
        <dbReference type="Proteomes" id="UP000070598"/>
    </source>
</evidence>
<dbReference type="PROSITE" id="PS51186">
    <property type="entry name" value="GNAT"/>
    <property type="match status" value="1"/>
</dbReference>
<organism evidence="3 4">
    <name type="scientific">Carbonactinospora thermoautotrophica</name>
    <dbReference type="NCBI Taxonomy" id="1469144"/>
    <lineage>
        <taxon>Bacteria</taxon>
        <taxon>Bacillati</taxon>
        <taxon>Actinomycetota</taxon>
        <taxon>Actinomycetes</taxon>
        <taxon>Kitasatosporales</taxon>
        <taxon>Carbonactinosporaceae</taxon>
        <taxon>Carbonactinospora</taxon>
    </lineage>
</organism>
<dbReference type="Gene3D" id="3.40.630.30">
    <property type="match status" value="1"/>
</dbReference>
<reference evidence="3 5" key="2">
    <citation type="submission" date="2015-02" db="EMBL/GenBank/DDBJ databases">
        <title>Physiological reanalysis, assessment of diazotrophy, and genome sequences of multiple isolates of Streptomyces thermoautotrophicus.</title>
        <authorList>
            <person name="MacKellar D.C."/>
            <person name="Lieber L."/>
            <person name="Norman J."/>
            <person name="Bolger A."/>
            <person name="Tobin C."/>
            <person name="Murray J.W."/>
            <person name="Prell J."/>
        </authorList>
    </citation>
    <scope>NUCLEOTIDE SEQUENCE [LARGE SCALE GENOMIC DNA]</scope>
    <source>
        <strain evidence="3 5">UBT1</strain>
    </source>
</reference>
<gene>
    <name evidence="2" type="ORF">TH66_01680</name>
    <name evidence="3" type="ORF">TR74_17820</name>
</gene>
<dbReference type="Proteomes" id="UP000070598">
    <property type="component" value="Unassembled WGS sequence"/>
</dbReference>
<evidence type="ECO:0000259" key="1">
    <source>
        <dbReference type="PROSITE" id="PS51186"/>
    </source>
</evidence>
<evidence type="ECO:0000313" key="2">
    <source>
        <dbReference type="EMBL" id="KWX05760.1"/>
    </source>
</evidence>
<dbReference type="GO" id="GO:0016747">
    <property type="term" value="F:acyltransferase activity, transferring groups other than amino-acyl groups"/>
    <property type="evidence" value="ECO:0007669"/>
    <property type="project" value="InterPro"/>
</dbReference>
<accession>A0A132NC95</accession>
<dbReference type="Pfam" id="PF00583">
    <property type="entry name" value="Acetyltransf_1"/>
    <property type="match status" value="1"/>
</dbReference>
<name>A0A132NC95_9ACTN</name>
<dbReference type="EMBL" id="JYIJ01000010">
    <property type="protein sequence ID" value="KWX05760.1"/>
    <property type="molecule type" value="Genomic_DNA"/>
</dbReference>
<reference evidence="4" key="1">
    <citation type="submission" date="2015-02" db="EMBL/GenBank/DDBJ databases">
        <title>Physiological reanalysis, assessment of diazotrophy, and genome sequences of multiple isolates of Streptomyces thermoautotrophicus.</title>
        <authorList>
            <person name="MacKellar D.C."/>
            <person name="Lieber L."/>
            <person name="Norman J."/>
            <person name="Bolger A."/>
            <person name="Tobin C."/>
            <person name="Murray J.W."/>
            <person name="Friesen M."/>
            <person name="Prell J."/>
        </authorList>
    </citation>
    <scope>NUCLEOTIDE SEQUENCE [LARGE SCALE GENOMIC DNA]</scope>
    <source>
        <strain evidence="4">UBT1</strain>
    </source>
</reference>
<comment type="caution">
    <text evidence="3">The sequence shown here is derived from an EMBL/GenBank/DDBJ whole genome shotgun (WGS) entry which is preliminary data.</text>
</comment>
<protein>
    <recommendedName>
        <fullName evidence="1">N-acetyltransferase domain-containing protein</fullName>
    </recommendedName>
</protein>
<dbReference type="InterPro" id="IPR016181">
    <property type="entry name" value="Acyl_CoA_acyltransferase"/>
</dbReference>
<sequence length="173" mass="19967">MARQLFEPIYRLYYETFSKPPYQWPEGEEEQYRRRFERLVADPTFGIAVAQCGDELVGFAYGYTLRPDTKWWEGFVTPVPPEVTTEWEGRTFALIDFAVDESVRGKGVGRRLHDTLLGSRHEERATLAVEPQAHEARGIYEHWGWQVVGRLRGPATDFAPEFDIMVLPLSSKA</sequence>
<evidence type="ECO:0000313" key="3">
    <source>
        <dbReference type="EMBL" id="KWX07713.1"/>
    </source>
</evidence>
<dbReference type="SUPFAM" id="SSF55729">
    <property type="entry name" value="Acyl-CoA N-acyltransferases (Nat)"/>
    <property type="match status" value="1"/>
</dbReference>